<proteinExistence type="predicted"/>
<name>A0A2T4UJ71_9ACTN</name>
<accession>A0A2T4UJ71</accession>
<comment type="caution">
    <text evidence="2">The sequence shown here is derived from an EMBL/GenBank/DDBJ whole genome shotgun (WGS) entry which is preliminary data.</text>
</comment>
<reference evidence="2 3" key="1">
    <citation type="submission" date="2018-03" db="EMBL/GenBank/DDBJ databases">
        <title>Aquarubrobacter algicola gen. nov., sp. nov., a novel actinobacterium isolated from shallow eutrophic lake during the end of cyanobacterial harmful algal blooms.</title>
        <authorList>
            <person name="Chun S.J."/>
        </authorList>
    </citation>
    <scope>NUCLEOTIDE SEQUENCE [LARGE SCALE GENOMIC DNA]</scope>
    <source>
        <strain evidence="2 3">Seoho-28</strain>
    </source>
</reference>
<feature type="region of interest" description="Disordered" evidence="1">
    <location>
        <begin position="1"/>
        <end position="35"/>
    </location>
</feature>
<dbReference type="AlphaFoldDB" id="A0A2T4UJ71"/>
<keyword evidence="3" id="KW-1185">Reference proteome</keyword>
<sequence length="101" mass="10888">MTSAEGTGPAPGHDDGPGASTHREGGCALDPSVTDEARTVRIQELQRRVAARDYVIDPLAVAEALLRRTDPRRDPVLLPPVIRRRADSPPAPAAPRRARRP</sequence>
<evidence type="ECO:0000313" key="3">
    <source>
        <dbReference type="Proteomes" id="UP000240739"/>
    </source>
</evidence>
<feature type="region of interest" description="Disordered" evidence="1">
    <location>
        <begin position="68"/>
        <end position="101"/>
    </location>
</feature>
<organism evidence="2 3">
    <name type="scientific">Paraconexibacter algicola</name>
    <dbReference type="NCBI Taxonomy" id="2133960"/>
    <lineage>
        <taxon>Bacteria</taxon>
        <taxon>Bacillati</taxon>
        <taxon>Actinomycetota</taxon>
        <taxon>Thermoleophilia</taxon>
        <taxon>Solirubrobacterales</taxon>
        <taxon>Paraconexibacteraceae</taxon>
        <taxon>Paraconexibacter</taxon>
    </lineage>
</organism>
<feature type="compositionally biased region" description="Basic and acidic residues" evidence="1">
    <location>
        <begin position="12"/>
        <end position="25"/>
    </location>
</feature>
<dbReference type="EMBL" id="PYYB01000001">
    <property type="protein sequence ID" value="PTL59286.1"/>
    <property type="molecule type" value="Genomic_DNA"/>
</dbReference>
<protein>
    <submittedName>
        <fullName evidence="2">Uncharacterized protein</fullName>
    </submittedName>
</protein>
<gene>
    <name evidence="2" type="ORF">C7Y72_06290</name>
</gene>
<feature type="compositionally biased region" description="Low complexity" evidence="1">
    <location>
        <begin position="1"/>
        <end position="11"/>
    </location>
</feature>
<evidence type="ECO:0000256" key="1">
    <source>
        <dbReference type="SAM" id="MobiDB-lite"/>
    </source>
</evidence>
<dbReference type="Proteomes" id="UP000240739">
    <property type="component" value="Unassembled WGS sequence"/>
</dbReference>
<evidence type="ECO:0000313" key="2">
    <source>
        <dbReference type="EMBL" id="PTL59286.1"/>
    </source>
</evidence>